<feature type="region of interest" description="Disordered" evidence="1">
    <location>
        <begin position="1"/>
        <end position="24"/>
    </location>
</feature>
<protein>
    <submittedName>
        <fullName evidence="2">Uncharacterized protein</fullName>
    </submittedName>
</protein>
<dbReference type="RefSeq" id="XP_015469371.1">
    <property type="nucleotide sequence ID" value="XM_015609737.1"/>
</dbReference>
<evidence type="ECO:0000313" key="2">
    <source>
        <dbReference type="EMBL" id="KSA03269.1"/>
    </source>
</evidence>
<keyword evidence="3" id="KW-1185">Reference proteome</keyword>
<proteinExistence type="predicted"/>
<comment type="caution">
    <text evidence="2">The sequence shown here is derived from an EMBL/GenBank/DDBJ whole genome shotgun (WGS) entry which is preliminary data.</text>
</comment>
<organism evidence="2 3">
    <name type="scientific">Debaryomyces fabryi</name>
    <dbReference type="NCBI Taxonomy" id="58627"/>
    <lineage>
        <taxon>Eukaryota</taxon>
        <taxon>Fungi</taxon>
        <taxon>Dikarya</taxon>
        <taxon>Ascomycota</taxon>
        <taxon>Saccharomycotina</taxon>
        <taxon>Pichiomycetes</taxon>
        <taxon>Debaryomycetaceae</taxon>
        <taxon>Debaryomyces</taxon>
    </lineage>
</organism>
<evidence type="ECO:0000256" key="1">
    <source>
        <dbReference type="SAM" id="MobiDB-lite"/>
    </source>
</evidence>
<dbReference type="Proteomes" id="UP000054251">
    <property type="component" value="Unassembled WGS sequence"/>
</dbReference>
<dbReference type="EMBL" id="LMYN01000011">
    <property type="protein sequence ID" value="KSA03269.1"/>
    <property type="molecule type" value="Genomic_DNA"/>
</dbReference>
<dbReference type="GeneID" id="26837916"/>
<evidence type="ECO:0000313" key="3">
    <source>
        <dbReference type="Proteomes" id="UP000054251"/>
    </source>
</evidence>
<sequence>MDNIQGYSSENDSDNSAKNTDVTQLKSLKVFNNEKYKKNKIILQQPLQIDFRENNPERNDGETSDANDEIDVKDSQDTKKDLDKSELIKPKMTEFNTSEFYEENTKNQEKYEGQLKSNQPLKQLSNIRLHQLSNIIKLGQANEAKLHELHKGSKVHKPKTLRNKK</sequence>
<gene>
    <name evidence="2" type="ORF">AC631_00907</name>
</gene>
<feature type="region of interest" description="Disordered" evidence="1">
    <location>
        <begin position="48"/>
        <end position="84"/>
    </location>
</feature>
<dbReference type="OrthoDB" id="10357692at2759"/>
<dbReference type="AlphaFoldDB" id="A0A0V1Q4T8"/>
<reference evidence="2 3" key="1">
    <citation type="submission" date="2015-11" db="EMBL/GenBank/DDBJ databases">
        <title>The genome of Debaryomyces fabryi.</title>
        <authorList>
            <person name="Tafer H."/>
            <person name="Lopandic K."/>
        </authorList>
    </citation>
    <scope>NUCLEOTIDE SEQUENCE [LARGE SCALE GENOMIC DNA]</scope>
    <source>
        <strain evidence="2 3">CBS 789</strain>
    </source>
</reference>
<name>A0A0V1Q4T8_9ASCO</name>
<feature type="compositionally biased region" description="Basic and acidic residues" evidence="1">
    <location>
        <begin position="70"/>
        <end position="84"/>
    </location>
</feature>
<accession>A0A0V1Q4T8</accession>
<feature type="compositionally biased region" description="Basic and acidic residues" evidence="1">
    <location>
        <begin position="50"/>
        <end position="61"/>
    </location>
</feature>